<dbReference type="GeneID" id="88172435"/>
<dbReference type="KEGG" id="asau:88172435"/>
<evidence type="ECO:0000313" key="3">
    <source>
        <dbReference type="Proteomes" id="UP001338582"/>
    </source>
</evidence>
<evidence type="ECO:0000313" key="2">
    <source>
        <dbReference type="EMBL" id="WPK24113.1"/>
    </source>
</evidence>
<dbReference type="EMBL" id="CP138895">
    <property type="protein sequence ID" value="WPK24113.1"/>
    <property type="molecule type" value="Genomic_DNA"/>
</dbReference>
<protein>
    <submittedName>
        <fullName evidence="2">Uncharacterized protein</fullName>
    </submittedName>
</protein>
<dbReference type="AlphaFoldDB" id="A0AAX4H6G1"/>
<dbReference type="Proteomes" id="UP001338582">
    <property type="component" value="Chromosome 2"/>
</dbReference>
<name>A0AAX4H6G1_9ASCO</name>
<reference evidence="2 3" key="1">
    <citation type="submission" date="2023-10" db="EMBL/GenBank/DDBJ databases">
        <title>Draft Genome Sequence of Candida saopaulonensis from a very Premature Infant with Sepsis.</title>
        <authorList>
            <person name="Ning Y."/>
            <person name="Dai R."/>
            <person name="Xiao M."/>
            <person name="Xu Y."/>
            <person name="Yan Q."/>
            <person name="Zhang L."/>
        </authorList>
    </citation>
    <scope>NUCLEOTIDE SEQUENCE [LARGE SCALE GENOMIC DNA]</scope>
    <source>
        <strain evidence="2 3">19XY460</strain>
    </source>
</reference>
<gene>
    <name evidence="2" type="ORF">PUMCH_001370</name>
</gene>
<dbReference type="RefSeq" id="XP_062876496.1">
    <property type="nucleotide sequence ID" value="XM_063020426.1"/>
</dbReference>
<sequence>MKQVYRPQQLLEWRHERQMERALFAVIFLSFDLGFRQPQGSRRFTGRSPSKTAESGVTRRNGNFKTSEPIIQISLSELPRGTRIIRAAPGVPVPENAIPVAISNSRNVTFLKEGIDRLLTPDVCVEDLPFQLKSVRPDLPYPWFVNTTGFSSYPPYGYSHPSDLRKPTMVNNSNDCFLSEMGAFELGGSVCTTRAGPRQEQSTNNEAPIDENYNRCHSPSIEGRFSVGSQGNGAHSYRRCGDISPKGLSDQLQPDLTQFKYNYKYAPYFEKYLSLSLSVDSVCNDRKAPPSASSDYSSSSSDVHIQICTADFESPSISYRSGTDLF</sequence>
<keyword evidence="3" id="KW-1185">Reference proteome</keyword>
<proteinExistence type="predicted"/>
<accession>A0AAX4H6G1</accession>
<organism evidence="2 3">
    <name type="scientific">Australozyma saopauloensis</name>
    <dbReference type="NCBI Taxonomy" id="291208"/>
    <lineage>
        <taxon>Eukaryota</taxon>
        <taxon>Fungi</taxon>
        <taxon>Dikarya</taxon>
        <taxon>Ascomycota</taxon>
        <taxon>Saccharomycotina</taxon>
        <taxon>Pichiomycetes</taxon>
        <taxon>Metschnikowiaceae</taxon>
        <taxon>Australozyma</taxon>
    </lineage>
</organism>
<feature type="region of interest" description="Disordered" evidence="1">
    <location>
        <begin position="194"/>
        <end position="213"/>
    </location>
</feature>
<evidence type="ECO:0000256" key="1">
    <source>
        <dbReference type="SAM" id="MobiDB-lite"/>
    </source>
</evidence>